<name>A0A3S8SCD4_LACHE</name>
<reference evidence="1 2" key="1">
    <citation type="submission" date="2017-02" db="EMBL/GenBank/DDBJ databases">
        <title>Complete genome sequence of Lactobacillus helveticus.</title>
        <authorList>
            <person name="Kim J.F."/>
            <person name="Chung Y."/>
            <person name="Kwak M."/>
        </authorList>
    </citation>
    <scope>NUCLEOTIDE SEQUENCE [LARGE SCALE GENOMIC DNA]</scope>
    <source>
        <strain evidence="1 2">LH5</strain>
    </source>
</reference>
<organism evidence="1 2">
    <name type="scientific">Lactobacillus helveticus</name>
    <name type="common">Lactobacillus suntoryeus</name>
    <dbReference type="NCBI Taxonomy" id="1587"/>
    <lineage>
        <taxon>Bacteria</taxon>
        <taxon>Bacillati</taxon>
        <taxon>Bacillota</taxon>
        <taxon>Bacilli</taxon>
        <taxon>Lactobacillales</taxon>
        <taxon>Lactobacillaceae</taxon>
        <taxon>Lactobacillus</taxon>
    </lineage>
</organism>
<protein>
    <submittedName>
        <fullName evidence="1">Uncharacterized protein</fullName>
    </submittedName>
</protein>
<sequence length="121" mass="12751">MNKLNQLLIIAAASVGASFLLLTGVLMPAFAATSPTSTTQTSPITTIATQDQAEDNNSGTLDGGVTWQIANDTLTISGGTIGSRIFGVGKYFHSKSTRPFLITKKGISASLVLCFKRRNSR</sequence>
<evidence type="ECO:0000313" key="2">
    <source>
        <dbReference type="Proteomes" id="UP000267945"/>
    </source>
</evidence>
<proteinExistence type="predicted"/>
<dbReference type="EMBL" id="CP019581">
    <property type="protein sequence ID" value="AZK91444.1"/>
    <property type="molecule type" value="Genomic_DNA"/>
</dbReference>
<dbReference type="AlphaFoldDB" id="A0A3S8SCD4"/>
<dbReference type="GeneID" id="99757349"/>
<dbReference type="RefSeq" id="WP_014919417.1">
    <property type="nucleotide sequence ID" value="NZ_CP019581.1"/>
</dbReference>
<dbReference type="Proteomes" id="UP000267945">
    <property type="component" value="Chromosome"/>
</dbReference>
<gene>
    <name evidence="1" type="ORF">LH5_01202</name>
</gene>
<accession>A0A3S8SCD4</accession>
<evidence type="ECO:0000313" key="1">
    <source>
        <dbReference type="EMBL" id="AZK91444.1"/>
    </source>
</evidence>